<proteinExistence type="predicted"/>
<protein>
    <submittedName>
        <fullName evidence="1">Uncharacterized protein</fullName>
    </submittedName>
</protein>
<evidence type="ECO:0000313" key="1">
    <source>
        <dbReference type="EnsemblPlants" id="MELO3C029725.2.1"/>
    </source>
</evidence>
<dbReference type="Gramene" id="MELO3C029725.2.1">
    <property type="protein sequence ID" value="MELO3C029725.2.1"/>
    <property type="gene ID" value="MELO3C029725.2"/>
</dbReference>
<organism evidence="1">
    <name type="scientific">Cucumis melo</name>
    <name type="common">Muskmelon</name>
    <dbReference type="NCBI Taxonomy" id="3656"/>
    <lineage>
        <taxon>Eukaryota</taxon>
        <taxon>Viridiplantae</taxon>
        <taxon>Streptophyta</taxon>
        <taxon>Embryophyta</taxon>
        <taxon>Tracheophyta</taxon>
        <taxon>Spermatophyta</taxon>
        <taxon>Magnoliopsida</taxon>
        <taxon>eudicotyledons</taxon>
        <taxon>Gunneridae</taxon>
        <taxon>Pentapetalae</taxon>
        <taxon>rosids</taxon>
        <taxon>fabids</taxon>
        <taxon>Cucurbitales</taxon>
        <taxon>Cucurbitaceae</taxon>
        <taxon>Benincaseae</taxon>
        <taxon>Cucumis</taxon>
    </lineage>
</organism>
<dbReference type="EnsemblPlants" id="MELO3C029725.2.1">
    <property type="protein sequence ID" value="MELO3C029725.2.1"/>
    <property type="gene ID" value="MELO3C029725.2"/>
</dbReference>
<name>A0A9I9E749_CUCME</name>
<sequence length="175" mass="19741">MRGWGSIVQYLDSVLKGITYLLTLKRVGVNSVFHPMFPTIHPILPLKWKAYWANANELRSPMFKGSAKFPSSLRQHGVDPAKKKGYTRAARERIKNLEGRRKVAFAILKCLNCPGEESHGAEDEGALRPFALVLCPEPQKGPLLPDTFPLLLSSVIDERSHSFVWLLVLIYSTRE</sequence>
<reference evidence="1" key="1">
    <citation type="submission" date="2023-03" db="UniProtKB">
        <authorList>
            <consortium name="EnsemblPlants"/>
        </authorList>
    </citation>
    <scope>IDENTIFICATION</scope>
</reference>
<dbReference type="AlphaFoldDB" id="A0A9I9E749"/>
<accession>A0A9I9E749</accession>